<sequence>RVCRAHLAVSHPLESHHRLAMLYLQHSSSFSLLDTSKRSFPLSKQKFSNPALSSSTSLFCRKKKKTHRFPPSSSFSTLASYQPPLLSMNAVVFPKIHAKRLRSLLPLSSLGGMCVSQETIRGNVHPELVCGILSTIPALPEPHMKILLPCKKCYRTYGADASGEICRITKLHLEPNFCDPQNSYNSETPLDVIHSIIEALRSTVESYRRKELLQEVNSSFISTMAENPSKKEEATPVCPLPVKLKKTNPEKCEEISSNHCFNRSLGRILHILQDENGKLRVALLSMDGKILQWMNSDSFLQHCFGGFQQGKSSILSVQMEVESSPWRHFPQTIEFHVDASSATRKGKRSINEACDEQNGKHSPLSHTSPVCKRRKQSVIYDSPVSINASPTTCPDFSSARQHKRPTALSKSSVAFLSALSQEKERDSHLFQPSPQEEGLKYVDTFYQIREVVMASSTTRLHWLDSPLAETPASHLPYLKYLCIEILSTLLPLWISSHHWHGVTAYMHLHFLMKASSCSEIHLYLHVFLSEIFYRELTEAETAPSWVDLTTVASRVSAYVEHSSSRLPAVGKTLEIIRQFMADCGNGVGSSLREEATGLYPSDEGKCKFLGKVNPTNFHSISSEMASAASASHSPSVEGGDMTEGLCVQEQLGIIRVGGTLPPSLTGAEVVENPQTNTACTIPSATISSVFVPKISGSSESTDVIPSPAAALLPIVQVPPSSSSLLRQRSPDFLASLSTPKDAKERTLVNLAAYREPLVDVMDFLNYSKASQTLYLKSLMQKHIVFPSAMHRSQLFPPSSPKSVAGQSNTSSSSISGTSGEHIHGGKKSAPSIGNPPPQHEDEEKRRYIRPGLKVAGKRVKRGEKYKYLWFSRAFLEYMGGIREETDDHAVFQYFCHYAKQCGLTQEKNGRFLMDASLKTWLGDMMYLPRSRRIMLEALQHQNHLHYEVLL</sequence>
<protein>
    <submittedName>
        <fullName evidence="2">Uncharacterized protein</fullName>
    </submittedName>
</protein>
<feature type="non-terminal residue" evidence="2">
    <location>
        <position position="1"/>
    </location>
</feature>
<name>A0ABQ7J9Z5_9APIC</name>
<feature type="region of interest" description="Disordered" evidence="1">
    <location>
        <begin position="795"/>
        <end position="849"/>
    </location>
</feature>
<keyword evidence="3" id="KW-1185">Reference proteome</keyword>
<feature type="compositionally biased region" description="Low complexity" evidence="1">
    <location>
        <begin position="805"/>
        <end position="819"/>
    </location>
</feature>
<proteinExistence type="predicted"/>
<gene>
    <name evidence="2" type="ORF">IE077_002815</name>
</gene>
<reference evidence="2 3" key="1">
    <citation type="journal article" date="2020" name="bioRxiv">
        <title>Metabolic contributions of an alphaproteobacterial endosymbiont in the apicomplexan Cardiosporidium cionae.</title>
        <authorList>
            <person name="Hunter E.S."/>
            <person name="Paight C.J."/>
            <person name="Lane C.E."/>
        </authorList>
    </citation>
    <scope>NUCLEOTIDE SEQUENCE [LARGE SCALE GENOMIC DNA]</scope>
    <source>
        <strain evidence="2">ESH_2018</strain>
    </source>
</reference>
<accession>A0ABQ7J9Z5</accession>
<evidence type="ECO:0000313" key="3">
    <source>
        <dbReference type="Proteomes" id="UP000823046"/>
    </source>
</evidence>
<dbReference type="Proteomes" id="UP000823046">
    <property type="component" value="Unassembled WGS sequence"/>
</dbReference>
<evidence type="ECO:0000313" key="2">
    <source>
        <dbReference type="EMBL" id="KAF8820789.1"/>
    </source>
</evidence>
<organism evidence="2 3">
    <name type="scientific">Cardiosporidium cionae</name>
    <dbReference type="NCBI Taxonomy" id="476202"/>
    <lineage>
        <taxon>Eukaryota</taxon>
        <taxon>Sar</taxon>
        <taxon>Alveolata</taxon>
        <taxon>Apicomplexa</taxon>
        <taxon>Aconoidasida</taxon>
        <taxon>Nephromycida</taxon>
        <taxon>Cardiosporidium</taxon>
    </lineage>
</organism>
<evidence type="ECO:0000256" key="1">
    <source>
        <dbReference type="SAM" id="MobiDB-lite"/>
    </source>
</evidence>
<comment type="caution">
    <text evidence="2">The sequence shown here is derived from an EMBL/GenBank/DDBJ whole genome shotgun (WGS) entry which is preliminary data.</text>
</comment>
<dbReference type="EMBL" id="JADAQX010000301">
    <property type="protein sequence ID" value="KAF8820789.1"/>
    <property type="molecule type" value="Genomic_DNA"/>
</dbReference>